<evidence type="ECO:0000313" key="2">
    <source>
        <dbReference type="Proteomes" id="UP000249818"/>
    </source>
</evidence>
<dbReference type="EMBL" id="LS483254">
    <property type="protein sequence ID" value="SQD92793.1"/>
    <property type="molecule type" value="Genomic_DNA"/>
</dbReference>
<proteinExistence type="predicted"/>
<name>A0A2X3K6T4_9BACT</name>
<sequence>MDIAVRVFGRLKLALEHPASKPNTARAPTSTTHSLIRFFVMVLLPLRSMPRAHVNVAYRCGDSISESGEPLLGAARRGFSSLCMVRFPRLL</sequence>
<protein>
    <submittedName>
        <fullName evidence="1">Uncharacterized protein</fullName>
    </submittedName>
</protein>
<evidence type="ECO:0000313" key="1">
    <source>
        <dbReference type="EMBL" id="SQD92793.1"/>
    </source>
</evidence>
<dbReference type="AlphaFoldDB" id="A0A2X3K6T4"/>
<gene>
    <name evidence="1" type="ORF">BARAN1_0769</name>
</gene>
<dbReference type="Proteomes" id="UP000249818">
    <property type="component" value="Chromosome BARAN1"/>
</dbReference>
<organism evidence="1 2">
    <name type="scientific">Candidatus Bipolaricaulis anaerobius</name>
    <dbReference type="NCBI Taxonomy" id="2026885"/>
    <lineage>
        <taxon>Bacteria</taxon>
        <taxon>Candidatus Bipolaricaulota</taxon>
        <taxon>Candidatus Bipolaricaulia</taxon>
        <taxon>Candidatus Bipolaricaulales</taxon>
        <taxon>Candidatus Bipolaricaulaceae</taxon>
        <taxon>Candidatus Bipolaricaulis</taxon>
    </lineage>
</organism>
<keyword evidence="2" id="KW-1185">Reference proteome</keyword>
<reference evidence="2" key="1">
    <citation type="submission" date="2018-05" db="EMBL/GenBank/DDBJ databases">
        <authorList>
            <person name="Hao L."/>
        </authorList>
    </citation>
    <scope>NUCLEOTIDE SEQUENCE [LARGE SCALE GENOMIC DNA]</scope>
</reference>
<accession>A0A2X3K6T4</accession>
<dbReference type="KEGG" id="bana:BARAN1_0769"/>